<dbReference type="GO" id="GO:0045048">
    <property type="term" value="P:protein insertion into ER membrane"/>
    <property type="evidence" value="ECO:0007669"/>
    <property type="project" value="UniProtKB-UniRule"/>
</dbReference>
<dbReference type="PANTHER" id="PTHR28263:SF1">
    <property type="entry name" value="GOLGI TO ER TRAFFIC PROTEIN 2"/>
    <property type="match status" value="1"/>
</dbReference>
<comment type="similarity">
    <text evidence="8">Belongs to the GET2 family.</text>
</comment>
<comment type="function">
    <text evidence="8">Required for the post-translational delivery of tail-anchored (TA) proteins to the endoplasmic reticulum. Together with GET1, acts as a membrane receptor for soluble GET3, which recognizes and selectively binds the transmembrane domain of TA proteins in the cytosol. The GET complex cooperates with the HDEL receptor ERD2 to mediate the ATP-dependent retrieval of resident ER proteins that contain a C-terminal H-D-E-L retention signal from the Golgi to the ER.</text>
</comment>
<keyword evidence="4 8" id="KW-0931">ER-Golgi transport</keyword>
<evidence type="ECO:0000313" key="12">
    <source>
        <dbReference type="Proteomes" id="UP000837801"/>
    </source>
</evidence>
<evidence type="ECO:0000256" key="9">
    <source>
        <dbReference type="SAM" id="MobiDB-lite"/>
    </source>
</evidence>
<dbReference type="InterPro" id="IPR028143">
    <property type="entry name" value="Get2/sif1"/>
</dbReference>
<dbReference type="GO" id="GO:0006890">
    <property type="term" value="P:retrograde vesicle-mediated transport, Golgi to endoplasmic reticulum"/>
    <property type="evidence" value="ECO:0007669"/>
    <property type="project" value="TreeGrafter"/>
</dbReference>
<proteinExistence type="inferred from homology"/>
<keyword evidence="1 8" id="KW-0813">Transport</keyword>
<dbReference type="OrthoDB" id="4097053at2759"/>
<evidence type="ECO:0000256" key="5">
    <source>
        <dbReference type="ARBA" id="ARBA00022989"/>
    </source>
</evidence>
<keyword evidence="12" id="KW-1185">Reference proteome</keyword>
<evidence type="ECO:0000256" key="4">
    <source>
        <dbReference type="ARBA" id="ARBA00022892"/>
    </source>
</evidence>
<dbReference type="InterPro" id="IPR014802">
    <property type="entry name" value="GET2"/>
</dbReference>
<protein>
    <recommendedName>
        <fullName evidence="8">Golgi to ER traffic protein 2</fullName>
    </recommendedName>
</protein>
<reference evidence="11" key="1">
    <citation type="submission" date="2022-03" db="EMBL/GenBank/DDBJ databases">
        <authorList>
            <person name="Legras J.-L."/>
            <person name="Devillers H."/>
            <person name="Grondin C."/>
        </authorList>
    </citation>
    <scope>NUCLEOTIDE SEQUENCE</scope>
    <source>
        <strain evidence="11">CLIB 1423</strain>
    </source>
</reference>
<feature type="topological domain" description="Cytoplasmic" evidence="8">
    <location>
        <begin position="1"/>
        <end position="187"/>
    </location>
</feature>
<evidence type="ECO:0000256" key="3">
    <source>
        <dbReference type="ARBA" id="ARBA00022824"/>
    </source>
</evidence>
<gene>
    <name evidence="8" type="primary">GET2</name>
    <name evidence="11" type="ORF">CLIB1423_02S08064</name>
</gene>
<organism evidence="11 12">
    <name type="scientific">[Candida] railenensis</name>
    <dbReference type="NCBI Taxonomy" id="45579"/>
    <lineage>
        <taxon>Eukaryota</taxon>
        <taxon>Fungi</taxon>
        <taxon>Dikarya</taxon>
        <taxon>Ascomycota</taxon>
        <taxon>Saccharomycotina</taxon>
        <taxon>Pichiomycetes</taxon>
        <taxon>Debaryomycetaceae</taxon>
        <taxon>Kurtzmaniella</taxon>
    </lineage>
</organism>
<comment type="subcellular location">
    <subcellularLocation>
        <location evidence="8">Endoplasmic reticulum membrane</location>
        <topology evidence="8">Multi-pass membrane protein</topology>
    </subcellularLocation>
    <subcellularLocation>
        <location evidence="8">Golgi apparatus membrane</location>
        <topology evidence="8">Multi-pass membrane protein</topology>
    </subcellularLocation>
</comment>
<feature type="transmembrane region" description="Helical" evidence="10">
    <location>
        <begin position="190"/>
        <end position="208"/>
    </location>
</feature>
<dbReference type="Proteomes" id="UP000837801">
    <property type="component" value="Unassembled WGS sequence"/>
</dbReference>
<feature type="compositionally biased region" description="Acidic residues" evidence="9">
    <location>
        <begin position="78"/>
        <end position="87"/>
    </location>
</feature>
<dbReference type="Pfam" id="PF08690">
    <property type="entry name" value="GET2"/>
    <property type="match status" value="1"/>
</dbReference>
<comment type="caution">
    <text evidence="8">Lacks conserved residue(s) required for the propagation of feature annotation.</text>
</comment>
<keyword evidence="2 8" id="KW-0812">Transmembrane</keyword>
<dbReference type="HAMAP" id="MF_03114">
    <property type="entry name" value="Get2"/>
    <property type="match status" value="1"/>
</dbReference>
<evidence type="ECO:0000256" key="6">
    <source>
        <dbReference type="ARBA" id="ARBA00023034"/>
    </source>
</evidence>
<evidence type="ECO:0000256" key="2">
    <source>
        <dbReference type="ARBA" id="ARBA00022692"/>
    </source>
</evidence>
<dbReference type="GO" id="GO:0000139">
    <property type="term" value="C:Golgi membrane"/>
    <property type="evidence" value="ECO:0007669"/>
    <property type="project" value="UniProtKB-SubCell"/>
</dbReference>
<evidence type="ECO:0000256" key="1">
    <source>
        <dbReference type="ARBA" id="ARBA00022448"/>
    </source>
</evidence>
<name>A0A9P0QLM9_9ASCO</name>
<dbReference type="GO" id="GO:0005789">
    <property type="term" value="C:endoplasmic reticulum membrane"/>
    <property type="evidence" value="ECO:0007669"/>
    <property type="project" value="UniProtKB-SubCell"/>
</dbReference>
<accession>A0A9P0QLM9</accession>
<dbReference type="PANTHER" id="PTHR28263">
    <property type="entry name" value="GOLGI TO ER TRAFFIC PROTEIN 2"/>
    <property type="match status" value="1"/>
</dbReference>
<evidence type="ECO:0000313" key="11">
    <source>
        <dbReference type="EMBL" id="CAH2350917.1"/>
    </source>
</evidence>
<comment type="subunit">
    <text evidence="8">Component of the Golgi to ER traffic (GET) complex, which is composed of GET1, GET2 and GET3. Within the complex, GET1 and GET2 form a heterotetramer which is stabilized by phosphatidylinositol binding and which binds to the GET3 homodimer.</text>
</comment>
<dbReference type="EMBL" id="CAKXYY010000002">
    <property type="protein sequence ID" value="CAH2350917.1"/>
    <property type="molecule type" value="Genomic_DNA"/>
</dbReference>
<keyword evidence="3 8" id="KW-0256">Endoplasmic reticulum</keyword>
<comment type="caution">
    <text evidence="11">The sequence shown here is derived from an EMBL/GenBank/DDBJ whole genome shotgun (WGS) entry which is preliminary data.</text>
</comment>
<evidence type="ECO:0000256" key="10">
    <source>
        <dbReference type="SAM" id="Phobius"/>
    </source>
</evidence>
<dbReference type="AlphaFoldDB" id="A0A9P0QLM9"/>
<feature type="region of interest" description="Disordered" evidence="9">
    <location>
        <begin position="1"/>
        <end position="106"/>
    </location>
</feature>
<feature type="compositionally biased region" description="Basic and acidic residues" evidence="9">
    <location>
        <begin position="9"/>
        <end position="21"/>
    </location>
</feature>
<evidence type="ECO:0000256" key="7">
    <source>
        <dbReference type="ARBA" id="ARBA00023136"/>
    </source>
</evidence>
<sequence length="318" mass="34551">MSMSDSLTADEKRRLLRERRQAKMNAKATDRLNTILTSGSSVKETASSPLDKKPTTTEVPVHSDAVRTVSVPAVSLRDDDDDPEDVDISAHGTPQPPSFAGSAPPPAEDFDAMLNKLFGAGPATGGPGAGAADGDADPFAMMMQMLNSGDPSGGAGGFPAMANGAEGVPDSSYQAKLQQYYAYQQRKTKTVFFIVRFITTVVNFFYHYHNSPENAFQASSQAAIRQFEFAKSGFFSWFITIEVGILATYFFVVSSTKYVANDGNLILKGISMASMFLPQVQQYRPLILRLLSYWEVLGMFFGDVALITLLFGLTSYFG</sequence>
<dbReference type="GO" id="GO:0043529">
    <property type="term" value="C:GET complex"/>
    <property type="evidence" value="ECO:0007669"/>
    <property type="project" value="UniProtKB-UniRule"/>
</dbReference>
<keyword evidence="6 8" id="KW-0333">Golgi apparatus</keyword>
<evidence type="ECO:0000256" key="8">
    <source>
        <dbReference type="HAMAP-Rule" id="MF_03114"/>
    </source>
</evidence>
<feature type="transmembrane region" description="Helical" evidence="10">
    <location>
        <begin position="296"/>
        <end position="317"/>
    </location>
</feature>
<keyword evidence="5 8" id="KW-1133">Transmembrane helix</keyword>
<feature type="compositionally biased region" description="Polar residues" evidence="9">
    <location>
        <begin position="31"/>
        <end position="48"/>
    </location>
</feature>
<keyword evidence="7 8" id="KW-0472">Membrane</keyword>
<feature type="transmembrane region" description="Helical" evidence="10">
    <location>
        <begin position="234"/>
        <end position="253"/>
    </location>
</feature>
<feature type="topological domain" description="Lumenal" evidence="8">
    <location>
        <begin position="317"/>
        <end position="318"/>
    </location>
</feature>